<sequence length="106" mass="11485">MSAAEALLAAQGLGEALGIAAMLELRSLTLTRCDLTNDDLAVILDGCPHLELQSLTGCYNIAVDEALKAKCARIKTLKVPVFHAPDEDNYETFQATDCDGDYWESH</sequence>
<accession>A0A5J9W5I6</accession>
<dbReference type="InterPro" id="IPR032675">
    <property type="entry name" value="LRR_dom_sf"/>
</dbReference>
<evidence type="ECO:0000313" key="2">
    <source>
        <dbReference type="Proteomes" id="UP000324897"/>
    </source>
</evidence>
<proteinExistence type="predicted"/>
<dbReference type="AlphaFoldDB" id="A0A5J9W5I6"/>
<dbReference type="EMBL" id="RWGY01000005">
    <property type="protein sequence ID" value="TVU43206.1"/>
    <property type="molecule type" value="Genomic_DNA"/>
</dbReference>
<dbReference type="Gramene" id="TVU43206">
    <property type="protein sequence ID" value="TVU43206"/>
    <property type="gene ID" value="EJB05_09653"/>
</dbReference>
<gene>
    <name evidence="1" type="ORF">EJB05_09653</name>
</gene>
<name>A0A5J9W5I6_9POAL</name>
<organism evidence="1 2">
    <name type="scientific">Eragrostis curvula</name>
    <name type="common">weeping love grass</name>
    <dbReference type="NCBI Taxonomy" id="38414"/>
    <lineage>
        <taxon>Eukaryota</taxon>
        <taxon>Viridiplantae</taxon>
        <taxon>Streptophyta</taxon>
        <taxon>Embryophyta</taxon>
        <taxon>Tracheophyta</taxon>
        <taxon>Spermatophyta</taxon>
        <taxon>Magnoliopsida</taxon>
        <taxon>Liliopsida</taxon>
        <taxon>Poales</taxon>
        <taxon>Poaceae</taxon>
        <taxon>PACMAD clade</taxon>
        <taxon>Chloridoideae</taxon>
        <taxon>Eragrostideae</taxon>
        <taxon>Eragrostidinae</taxon>
        <taxon>Eragrostis</taxon>
    </lineage>
</organism>
<evidence type="ECO:0000313" key="1">
    <source>
        <dbReference type="EMBL" id="TVU43206.1"/>
    </source>
</evidence>
<dbReference type="PANTHER" id="PTHR38926">
    <property type="entry name" value="F-BOX DOMAIN CONTAINING PROTEIN, EXPRESSED"/>
    <property type="match status" value="1"/>
</dbReference>
<keyword evidence="2" id="KW-1185">Reference proteome</keyword>
<feature type="non-terminal residue" evidence="1">
    <location>
        <position position="1"/>
    </location>
</feature>
<protein>
    <submittedName>
        <fullName evidence="1">Uncharacterized protein</fullName>
    </submittedName>
</protein>
<dbReference type="OrthoDB" id="634519at2759"/>
<dbReference type="Proteomes" id="UP000324897">
    <property type="component" value="Unassembled WGS sequence"/>
</dbReference>
<comment type="caution">
    <text evidence="1">The sequence shown here is derived from an EMBL/GenBank/DDBJ whole genome shotgun (WGS) entry which is preliminary data.</text>
</comment>
<dbReference type="PANTHER" id="PTHR38926:SF71">
    <property type="entry name" value="OS08G0194350 PROTEIN"/>
    <property type="match status" value="1"/>
</dbReference>
<dbReference type="SUPFAM" id="SSF52047">
    <property type="entry name" value="RNI-like"/>
    <property type="match status" value="1"/>
</dbReference>
<reference evidence="1 2" key="1">
    <citation type="journal article" date="2019" name="Sci. Rep.">
        <title>A high-quality genome of Eragrostis curvula grass provides insights into Poaceae evolution and supports new strategies to enhance forage quality.</title>
        <authorList>
            <person name="Carballo J."/>
            <person name="Santos B.A.C.M."/>
            <person name="Zappacosta D."/>
            <person name="Garbus I."/>
            <person name="Selva J.P."/>
            <person name="Gallo C.A."/>
            <person name="Diaz A."/>
            <person name="Albertini E."/>
            <person name="Caccamo M."/>
            <person name="Echenique V."/>
        </authorList>
    </citation>
    <scope>NUCLEOTIDE SEQUENCE [LARGE SCALE GENOMIC DNA]</scope>
    <source>
        <strain evidence="2">cv. Victoria</strain>
        <tissue evidence="1">Leaf</tissue>
    </source>
</reference>
<dbReference type="Gene3D" id="3.80.10.10">
    <property type="entry name" value="Ribonuclease Inhibitor"/>
    <property type="match status" value="1"/>
</dbReference>